<organism evidence="6 7">
    <name type="scientific">Actinomadura darangshiensis</name>
    <dbReference type="NCBI Taxonomy" id="705336"/>
    <lineage>
        <taxon>Bacteria</taxon>
        <taxon>Bacillati</taxon>
        <taxon>Actinomycetota</taxon>
        <taxon>Actinomycetes</taxon>
        <taxon>Streptosporangiales</taxon>
        <taxon>Thermomonosporaceae</taxon>
        <taxon>Actinomadura</taxon>
    </lineage>
</organism>
<dbReference type="EMBL" id="SMKY01000011">
    <property type="protein sequence ID" value="TDD89630.1"/>
    <property type="molecule type" value="Genomic_DNA"/>
</dbReference>
<feature type="binding site" evidence="4">
    <location>
        <position position="438"/>
    </location>
    <ligand>
        <name>FAD</name>
        <dbReference type="ChEBI" id="CHEBI:57692"/>
    </ligand>
</feature>
<evidence type="ECO:0000313" key="7">
    <source>
        <dbReference type="Proteomes" id="UP000295578"/>
    </source>
</evidence>
<dbReference type="PRINTS" id="PR00757">
    <property type="entry name" value="AMINEOXDASEF"/>
</dbReference>
<dbReference type="Proteomes" id="UP000295578">
    <property type="component" value="Unassembled WGS sequence"/>
</dbReference>
<reference evidence="6 7" key="1">
    <citation type="submission" date="2019-03" db="EMBL/GenBank/DDBJ databases">
        <title>Draft genome sequences of novel Actinobacteria.</title>
        <authorList>
            <person name="Sahin N."/>
            <person name="Ay H."/>
            <person name="Saygin H."/>
        </authorList>
    </citation>
    <scope>NUCLEOTIDE SEQUENCE [LARGE SCALE GENOMIC DNA]</scope>
    <source>
        <strain evidence="6 7">DSM 45941</strain>
    </source>
</reference>
<dbReference type="PANTHER" id="PTHR43563:SF1">
    <property type="entry name" value="AMINE OXIDASE [FLAVIN-CONTAINING] B"/>
    <property type="match status" value="1"/>
</dbReference>
<evidence type="ECO:0000256" key="4">
    <source>
        <dbReference type="PIRSR" id="PIRSR601613-1"/>
    </source>
</evidence>
<dbReference type="RefSeq" id="WP_132194108.1">
    <property type="nucleotide sequence ID" value="NZ_SMKY01000011.1"/>
</dbReference>
<dbReference type="Gene3D" id="1.10.405.10">
    <property type="entry name" value="Guanine Nucleotide Dissociation Inhibitor, domain 1"/>
    <property type="match status" value="1"/>
</dbReference>
<dbReference type="Pfam" id="PF01593">
    <property type="entry name" value="Amino_oxidase"/>
    <property type="match status" value="1"/>
</dbReference>
<dbReference type="InterPro" id="IPR001613">
    <property type="entry name" value="Flavin_amine_oxidase"/>
</dbReference>
<dbReference type="PANTHER" id="PTHR43563">
    <property type="entry name" value="AMINE OXIDASE"/>
    <property type="match status" value="1"/>
</dbReference>
<evidence type="ECO:0000256" key="1">
    <source>
        <dbReference type="ARBA" id="ARBA00001974"/>
    </source>
</evidence>
<evidence type="ECO:0000256" key="2">
    <source>
        <dbReference type="ARBA" id="ARBA00005995"/>
    </source>
</evidence>
<accession>A0A4R5BW85</accession>
<dbReference type="OrthoDB" id="337830at2"/>
<evidence type="ECO:0000259" key="5">
    <source>
        <dbReference type="Pfam" id="PF01593"/>
    </source>
</evidence>
<dbReference type="InterPro" id="IPR002937">
    <property type="entry name" value="Amino_oxidase"/>
</dbReference>
<comment type="similarity">
    <text evidence="2">Belongs to the flavin monoamine oxidase family.</text>
</comment>
<evidence type="ECO:0000313" key="6">
    <source>
        <dbReference type="EMBL" id="TDD89630.1"/>
    </source>
</evidence>
<keyword evidence="3" id="KW-0560">Oxidoreductase</keyword>
<feature type="binding site" evidence="4">
    <location>
        <position position="250"/>
    </location>
    <ligand>
        <name>FAD</name>
        <dbReference type="ChEBI" id="CHEBI:57692"/>
    </ligand>
</feature>
<feature type="binding site" evidence="4">
    <location>
        <position position="22"/>
    </location>
    <ligand>
        <name>FAD</name>
        <dbReference type="ChEBI" id="CHEBI:57692"/>
    </ligand>
</feature>
<dbReference type="InterPro" id="IPR036188">
    <property type="entry name" value="FAD/NAD-bd_sf"/>
</dbReference>
<dbReference type="Gene3D" id="3.50.50.60">
    <property type="entry name" value="FAD/NAD(P)-binding domain"/>
    <property type="match status" value="1"/>
</dbReference>
<sequence>MTNSPFDPRGTVDVAIVGAGLSGLTAARDLRRGGRSVRILEASGRAGGRVLGAPISGDETIEMGGQWVGPTQDNILALLGDLGLSTYRTHMLGRHTYYRHGKVTRYDSAAGPIPPISEDALDEITTVIEELQKLARHVDPGAPWCAARATEWDRTSFADWIGTIVATPDARMIVDYVVRGTQACEAHQLSLLHMLKFVAAAGNAETPGALLRVVVTKDGASLYRVQGGSQRIPQRLAAELDDVLTLSAPVTRIARTGEGVRVETAVSAVEARRAIVAASPAAAANIVFDPPLPARRTDLARVLLNGAQIKVNVVYDRPFWRDSGLTGYVLSDTGPAQNVWDNTPESGAPGVLVCFVKGDAARRLDDADDKAVRDLVVDNLRAYFGEEAANPRKVILRRWHKEPFVWGCPGSLAPPGALTGFGPALAEPVGRVHWAGTETATYWQGYMDGAVASGHRAAAEADAALTAAGAERNG</sequence>
<name>A0A4R5BW85_9ACTN</name>
<proteinExistence type="inferred from homology"/>
<keyword evidence="7" id="KW-1185">Reference proteome</keyword>
<protein>
    <submittedName>
        <fullName evidence="6">Amine oxidase</fullName>
    </submittedName>
</protein>
<dbReference type="AlphaFoldDB" id="A0A4R5BW85"/>
<dbReference type="GO" id="GO:0016491">
    <property type="term" value="F:oxidoreductase activity"/>
    <property type="evidence" value="ECO:0007669"/>
    <property type="project" value="UniProtKB-KW"/>
</dbReference>
<dbReference type="SUPFAM" id="SSF54373">
    <property type="entry name" value="FAD-linked reductases, C-terminal domain"/>
    <property type="match status" value="1"/>
</dbReference>
<feature type="domain" description="Amine oxidase" evidence="5">
    <location>
        <begin position="21"/>
        <end position="460"/>
    </location>
</feature>
<feature type="binding site" evidence="4">
    <location>
        <begin position="41"/>
        <end position="42"/>
    </location>
    <ligand>
        <name>FAD</name>
        <dbReference type="ChEBI" id="CHEBI:57692"/>
    </ligand>
</feature>
<dbReference type="SUPFAM" id="SSF51905">
    <property type="entry name" value="FAD/NAD(P)-binding domain"/>
    <property type="match status" value="1"/>
</dbReference>
<comment type="caution">
    <text evidence="6">The sequence shown here is derived from an EMBL/GenBank/DDBJ whole genome shotgun (WGS) entry which is preliminary data.</text>
</comment>
<feature type="binding site" evidence="4">
    <location>
        <position position="355"/>
    </location>
    <ligand>
        <name>substrate</name>
    </ligand>
</feature>
<dbReference type="InterPro" id="IPR050703">
    <property type="entry name" value="Flavin_MAO"/>
</dbReference>
<dbReference type="Gene3D" id="3.90.660.10">
    <property type="match status" value="1"/>
</dbReference>
<evidence type="ECO:0000256" key="3">
    <source>
        <dbReference type="ARBA" id="ARBA00023002"/>
    </source>
</evidence>
<comment type="cofactor">
    <cofactor evidence="1">
        <name>FAD</name>
        <dbReference type="ChEBI" id="CHEBI:57692"/>
    </cofactor>
</comment>
<gene>
    <name evidence="6" type="ORF">E1293_04555</name>
</gene>